<protein>
    <submittedName>
        <fullName evidence="2">Uncharacterized protein</fullName>
    </submittedName>
</protein>
<keyword evidence="3" id="KW-1185">Reference proteome</keyword>
<feature type="transmembrane region" description="Helical" evidence="1">
    <location>
        <begin position="58"/>
        <end position="79"/>
    </location>
</feature>
<dbReference type="AlphaFoldDB" id="A0A7W3IQW2"/>
<accession>A0A7W3IQW2</accession>
<feature type="transmembrane region" description="Helical" evidence="1">
    <location>
        <begin position="131"/>
        <end position="157"/>
    </location>
</feature>
<feature type="transmembrane region" description="Helical" evidence="1">
    <location>
        <begin position="12"/>
        <end position="38"/>
    </location>
</feature>
<reference evidence="2 3" key="1">
    <citation type="submission" date="2020-07" db="EMBL/GenBank/DDBJ databases">
        <title>Sequencing the genomes of 1000 actinobacteria strains.</title>
        <authorList>
            <person name="Klenk H.-P."/>
        </authorList>
    </citation>
    <scope>NUCLEOTIDE SEQUENCE [LARGE SCALE GENOMIC DNA]</scope>
    <source>
        <strain evidence="2 3">DSM 100723</strain>
    </source>
</reference>
<name>A0A7W3IQW2_9ACTN</name>
<dbReference type="RefSeq" id="WP_182559185.1">
    <property type="nucleotide sequence ID" value="NZ_JACGWT010000002.1"/>
</dbReference>
<comment type="caution">
    <text evidence="2">The sequence shown here is derived from an EMBL/GenBank/DDBJ whole genome shotgun (WGS) entry which is preliminary data.</text>
</comment>
<keyword evidence="1" id="KW-1133">Transmembrane helix</keyword>
<evidence type="ECO:0000313" key="2">
    <source>
        <dbReference type="EMBL" id="MBA8793586.1"/>
    </source>
</evidence>
<evidence type="ECO:0000313" key="3">
    <source>
        <dbReference type="Proteomes" id="UP000523079"/>
    </source>
</evidence>
<gene>
    <name evidence="2" type="ORF">FHX74_001191</name>
</gene>
<keyword evidence="1" id="KW-0812">Transmembrane</keyword>
<sequence length="158" mass="16519">MRSPTTTRRPSWLRGVATAAFLVTVPSALWRVLMITGVLPGTAELRSYELGDRPAAGYAYVFGLSAVQLATGFLVTGLARPWGERVLGRRVPVTPPVVAGLAGGSAVTYLFDVSMVGQLAQGVRPDQGLVSGAPLALMVACYLPILAWGPLTLLATLG</sequence>
<dbReference type="EMBL" id="JACGWT010000002">
    <property type="protein sequence ID" value="MBA8793586.1"/>
    <property type="molecule type" value="Genomic_DNA"/>
</dbReference>
<dbReference type="Proteomes" id="UP000523079">
    <property type="component" value="Unassembled WGS sequence"/>
</dbReference>
<proteinExistence type="predicted"/>
<keyword evidence="1" id="KW-0472">Membrane</keyword>
<evidence type="ECO:0000256" key="1">
    <source>
        <dbReference type="SAM" id="Phobius"/>
    </source>
</evidence>
<feature type="transmembrane region" description="Helical" evidence="1">
    <location>
        <begin position="91"/>
        <end position="111"/>
    </location>
</feature>
<organism evidence="2 3">
    <name type="scientific">Microlunatus kandeliicorticis</name>
    <dbReference type="NCBI Taxonomy" id="1759536"/>
    <lineage>
        <taxon>Bacteria</taxon>
        <taxon>Bacillati</taxon>
        <taxon>Actinomycetota</taxon>
        <taxon>Actinomycetes</taxon>
        <taxon>Propionibacteriales</taxon>
        <taxon>Propionibacteriaceae</taxon>
        <taxon>Microlunatus</taxon>
    </lineage>
</organism>